<name>A0A0B1RXL6_OESDE</name>
<keyword evidence="2" id="KW-1185">Reference proteome</keyword>
<dbReference type="EMBL" id="KN611811">
    <property type="protein sequence ID" value="KHJ76381.1"/>
    <property type="molecule type" value="Genomic_DNA"/>
</dbReference>
<evidence type="ECO:0000313" key="2">
    <source>
        <dbReference type="Proteomes" id="UP000053660"/>
    </source>
</evidence>
<dbReference type="Gene3D" id="3.40.50.300">
    <property type="entry name" value="P-loop containing nucleotide triphosphate hydrolases"/>
    <property type="match status" value="1"/>
</dbReference>
<protein>
    <recommendedName>
        <fullName evidence="3">ABC transporter domain-containing protein</fullName>
    </recommendedName>
</protein>
<proteinExistence type="predicted"/>
<reference evidence="1 2" key="1">
    <citation type="submission" date="2014-03" db="EMBL/GenBank/DDBJ databases">
        <title>Draft genome of the hookworm Oesophagostomum dentatum.</title>
        <authorList>
            <person name="Mitreva M."/>
        </authorList>
    </citation>
    <scope>NUCLEOTIDE SEQUENCE [LARGE SCALE GENOMIC DNA]</scope>
    <source>
        <strain evidence="1 2">OD-Hann</strain>
    </source>
</reference>
<accession>A0A0B1RXL6</accession>
<feature type="non-terminal residue" evidence="1">
    <location>
        <position position="1"/>
    </location>
</feature>
<evidence type="ECO:0008006" key="3">
    <source>
        <dbReference type="Google" id="ProtNLM"/>
    </source>
</evidence>
<dbReference type="GO" id="GO:0015421">
    <property type="term" value="F:ABC-type oligopeptide transporter activity"/>
    <property type="evidence" value="ECO:0007669"/>
    <property type="project" value="TreeGrafter"/>
</dbReference>
<dbReference type="InterPro" id="IPR027417">
    <property type="entry name" value="P-loop_NTPase"/>
</dbReference>
<dbReference type="PANTHER" id="PTHR43394:SF1">
    <property type="entry name" value="ATP-BINDING CASSETTE SUB-FAMILY B MEMBER 10, MITOCHONDRIAL"/>
    <property type="match status" value="1"/>
</dbReference>
<dbReference type="SUPFAM" id="SSF52540">
    <property type="entry name" value="P-loop containing nucleoside triphosphate hydrolases"/>
    <property type="match status" value="1"/>
</dbReference>
<gene>
    <name evidence="1" type="ORF">OESDEN_23999</name>
</gene>
<dbReference type="PANTHER" id="PTHR43394">
    <property type="entry name" value="ATP-DEPENDENT PERMEASE MDL1, MITOCHONDRIAL"/>
    <property type="match status" value="1"/>
</dbReference>
<dbReference type="GO" id="GO:0090374">
    <property type="term" value="P:oligopeptide export from mitochondrion"/>
    <property type="evidence" value="ECO:0007669"/>
    <property type="project" value="TreeGrafter"/>
</dbReference>
<evidence type="ECO:0000313" key="1">
    <source>
        <dbReference type="EMBL" id="KHJ76381.1"/>
    </source>
</evidence>
<sequence length="90" mass="9861">LQATSALDTSTERAIQRCLEELCATRTGVVVAHRLSTVVNVDCILVLDKGRIIERGRHSDLIAAKGVYYHMWESQNSHQNSNGNSNGSPP</sequence>
<dbReference type="Proteomes" id="UP000053660">
    <property type="component" value="Unassembled WGS sequence"/>
</dbReference>
<dbReference type="AlphaFoldDB" id="A0A0B1RXL6"/>
<dbReference type="GO" id="GO:0005743">
    <property type="term" value="C:mitochondrial inner membrane"/>
    <property type="evidence" value="ECO:0007669"/>
    <property type="project" value="TreeGrafter"/>
</dbReference>
<organism evidence="1 2">
    <name type="scientific">Oesophagostomum dentatum</name>
    <name type="common">Nodular worm</name>
    <dbReference type="NCBI Taxonomy" id="61180"/>
    <lineage>
        <taxon>Eukaryota</taxon>
        <taxon>Metazoa</taxon>
        <taxon>Ecdysozoa</taxon>
        <taxon>Nematoda</taxon>
        <taxon>Chromadorea</taxon>
        <taxon>Rhabditida</taxon>
        <taxon>Rhabditina</taxon>
        <taxon>Rhabditomorpha</taxon>
        <taxon>Strongyloidea</taxon>
        <taxon>Strongylidae</taxon>
        <taxon>Oesophagostomum</taxon>
    </lineage>
</organism>
<dbReference type="InterPro" id="IPR039421">
    <property type="entry name" value="Type_1_exporter"/>
</dbReference>
<dbReference type="OrthoDB" id="6500128at2759"/>